<dbReference type="Proteomes" id="UP000075787">
    <property type="component" value="Unassembled WGS sequence"/>
</dbReference>
<dbReference type="InterPro" id="IPR002302">
    <property type="entry name" value="Leu-tRNA-ligase"/>
</dbReference>
<dbReference type="CDD" id="cd00812">
    <property type="entry name" value="LeuRS_core"/>
    <property type="match status" value="1"/>
</dbReference>
<dbReference type="GO" id="GO:0004823">
    <property type="term" value="F:leucine-tRNA ligase activity"/>
    <property type="evidence" value="ECO:0007669"/>
    <property type="project" value="UniProtKB-UniRule"/>
</dbReference>
<dbReference type="InterPro" id="IPR002300">
    <property type="entry name" value="aa-tRNA-synth_Ia"/>
</dbReference>
<proteinExistence type="inferred from homology"/>
<dbReference type="GO" id="GO:0002161">
    <property type="term" value="F:aminoacyl-tRNA deacylase activity"/>
    <property type="evidence" value="ECO:0007669"/>
    <property type="project" value="InterPro"/>
</dbReference>
<reference evidence="15 16" key="1">
    <citation type="submission" date="2015-12" db="EMBL/GenBank/DDBJ databases">
        <title>Genome sequence of Tistrella mobilis MCCC 1A02139.</title>
        <authorList>
            <person name="Lu L."/>
            <person name="Lai Q."/>
            <person name="Shao Z."/>
            <person name="Qian P."/>
        </authorList>
    </citation>
    <scope>NUCLEOTIDE SEQUENCE [LARGE SCALE GENOMIC DNA]</scope>
    <source>
        <strain evidence="15 16">MCCC 1A02139</strain>
    </source>
</reference>
<dbReference type="Gene3D" id="3.10.20.590">
    <property type="match status" value="1"/>
</dbReference>
<dbReference type="PROSITE" id="PS00178">
    <property type="entry name" value="AA_TRNA_LIGASE_I"/>
    <property type="match status" value="1"/>
</dbReference>
<keyword evidence="3 9" id="KW-0436">Ligase</keyword>
<name>A0A162KGZ0_9PROT</name>
<feature type="short sequence motif" description="'KMSKS' region" evidence="9">
    <location>
        <begin position="618"/>
        <end position="622"/>
    </location>
</feature>
<dbReference type="RefSeq" id="WP_062766619.1">
    <property type="nucleotide sequence ID" value="NZ_CP121045.1"/>
</dbReference>
<evidence type="ECO:0000256" key="1">
    <source>
        <dbReference type="ARBA" id="ARBA00005594"/>
    </source>
</evidence>
<keyword evidence="4 9" id="KW-0547">Nucleotide-binding</keyword>
<dbReference type="EMBL" id="LPZR01000178">
    <property type="protein sequence ID" value="KYO51248.1"/>
    <property type="molecule type" value="Genomic_DNA"/>
</dbReference>
<dbReference type="Pfam" id="PF00133">
    <property type="entry name" value="tRNA-synt_1"/>
    <property type="match status" value="2"/>
</dbReference>
<protein>
    <recommendedName>
        <fullName evidence="9">Leucine--tRNA ligase</fullName>
        <ecNumber evidence="9">6.1.1.4</ecNumber>
    </recommendedName>
    <alternativeName>
        <fullName evidence="9">Leucyl-tRNA synthetase</fullName>
        <shortName evidence="9">LeuRS</shortName>
    </alternativeName>
</protein>
<dbReference type="InterPro" id="IPR015413">
    <property type="entry name" value="Methionyl/Leucyl_tRNA_Synth"/>
</dbReference>
<keyword evidence="6 9" id="KW-0648">Protein biosynthesis</keyword>
<evidence type="ECO:0000256" key="4">
    <source>
        <dbReference type="ARBA" id="ARBA00022741"/>
    </source>
</evidence>
<comment type="catalytic activity">
    <reaction evidence="8 9">
        <text>tRNA(Leu) + L-leucine + ATP = L-leucyl-tRNA(Leu) + AMP + diphosphate</text>
        <dbReference type="Rhea" id="RHEA:11688"/>
        <dbReference type="Rhea" id="RHEA-COMP:9613"/>
        <dbReference type="Rhea" id="RHEA-COMP:9622"/>
        <dbReference type="ChEBI" id="CHEBI:30616"/>
        <dbReference type="ChEBI" id="CHEBI:33019"/>
        <dbReference type="ChEBI" id="CHEBI:57427"/>
        <dbReference type="ChEBI" id="CHEBI:78442"/>
        <dbReference type="ChEBI" id="CHEBI:78494"/>
        <dbReference type="ChEBI" id="CHEBI:456215"/>
        <dbReference type="EC" id="6.1.1.4"/>
    </reaction>
</comment>
<evidence type="ECO:0000259" key="12">
    <source>
        <dbReference type="Pfam" id="PF08264"/>
    </source>
</evidence>
<sequence length="861" mass="96580">MARYNPKAIEPKWQQVWDENGTFTTDEASSKPKYYVLEMFPYPSGRIHIGHVRVYTLGDVTARYRRAKGYNVLHPMGWDAFGMPAENAAIERGIHPGKWTYDNIAAMRGQLKSMGLSYDWNREIFTCAPDYYVHEQRMFLKFLEAGLAYRKESWVNWDPVDQTVLANEQVIEGRGWRSGALVERRKLSQWFLKITAFGDDLLDSLSTLDRWPDRVKTMQERWIGRSEGARLSFRLEGAPEGLDGLEVFTTRPDTLFGAAFCGIAPNHPLAEALAASDPELAAFIEECNRTGTSEEVLEKAEKKGYRLPVDAEHPFVPGLKLPVYVANFVLMEYGSGAIFGCPAHDQRDLDFARKYDLPVKPVVRPAGLDDASPLEIGSEALTGDGVIVNSGFLDGLSVADAKRRAIEELEKIGIGKGETTFRLRDWGVSRQRYWGCPIPVIHCPDCGVVPVPEDQLPVTLPEDVVFDGQGNPLDRHPSWAHVDCPSCGRPARRETDTFDTFFESSWYFARYTGLTTDRPFPREAADRWMPVDQYIGGIEHAVLHLLYSRFFTRAMREVGLLDVKEPFAGLLTQGMVVHETYKDDQGRWVFPEEVTKDADGQLVHVETGRPVTRGRIEKMSKSKRNVVDPMAIIEAYGADTARLFMLSDSPPERDLEWTDAGAEGAHRYLARLYRLVDEWTAALPAPGIDIGADLAAAEGAALEIRRKLHRTIRDLSEDLERFHFNKGVARLRELSNALFDFTPASPADAAVAREAVDAVIRLIGPMTPHLGEELWRMAGHNGLLAEQPWPDFDPTLVTVDTITLPVQVNGKVRSKLDVAPDLDQDAAVERALADHKVKTALDGRTPRKVIYVPNRILNLIG</sequence>
<keyword evidence="2 9" id="KW-0963">Cytoplasm</keyword>
<dbReference type="NCBIfam" id="TIGR00396">
    <property type="entry name" value="leuS_bact"/>
    <property type="match status" value="1"/>
</dbReference>
<dbReference type="Pfam" id="PF13603">
    <property type="entry name" value="tRNA-synt_1_2"/>
    <property type="match status" value="1"/>
</dbReference>
<dbReference type="InterPro" id="IPR014729">
    <property type="entry name" value="Rossmann-like_a/b/a_fold"/>
</dbReference>
<dbReference type="GO" id="GO:0005524">
    <property type="term" value="F:ATP binding"/>
    <property type="evidence" value="ECO:0007669"/>
    <property type="project" value="UniProtKB-UniRule"/>
</dbReference>
<evidence type="ECO:0000256" key="3">
    <source>
        <dbReference type="ARBA" id="ARBA00022598"/>
    </source>
</evidence>
<comment type="similarity">
    <text evidence="1 9 10">Belongs to the class-I aminoacyl-tRNA synthetase family.</text>
</comment>
<evidence type="ECO:0000256" key="5">
    <source>
        <dbReference type="ARBA" id="ARBA00022840"/>
    </source>
</evidence>
<feature type="domain" description="Methionyl/Valyl/Leucyl/Isoleucyl-tRNA synthetase anticodon-binding" evidence="12">
    <location>
        <begin position="703"/>
        <end position="825"/>
    </location>
</feature>
<evidence type="ECO:0000256" key="7">
    <source>
        <dbReference type="ARBA" id="ARBA00023146"/>
    </source>
</evidence>
<feature type="domain" description="Aminoacyl-tRNA synthetase class Ia" evidence="11">
    <location>
        <begin position="617"/>
        <end position="657"/>
    </location>
</feature>
<evidence type="ECO:0000256" key="9">
    <source>
        <dbReference type="HAMAP-Rule" id="MF_00049"/>
    </source>
</evidence>
<feature type="short sequence motif" description="'HIGH' region" evidence="9">
    <location>
        <begin position="41"/>
        <end position="51"/>
    </location>
</feature>
<keyword evidence="5 9" id="KW-0067">ATP-binding</keyword>
<feature type="domain" description="Aminoacyl-tRNA synthetase class Ia" evidence="11">
    <location>
        <begin position="424"/>
        <end position="579"/>
    </location>
</feature>
<evidence type="ECO:0000256" key="2">
    <source>
        <dbReference type="ARBA" id="ARBA00022490"/>
    </source>
</evidence>
<feature type="binding site" evidence="9">
    <location>
        <position position="621"/>
    </location>
    <ligand>
        <name>ATP</name>
        <dbReference type="ChEBI" id="CHEBI:30616"/>
    </ligand>
</feature>
<dbReference type="PANTHER" id="PTHR43740">
    <property type="entry name" value="LEUCYL-TRNA SYNTHETASE"/>
    <property type="match status" value="1"/>
</dbReference>
<dbReference type="Pfam" id="PF08264">
    <property type="entry name" value="Anticodon_1"/>
    <property type="match status" value="1"/>
</dbReference>
<keyword evidence="7 9" id="KW-0030">Aminoacyl-tRNA synthetase</keyword>
<dbReference type="GeneID" id="97244208"/>
<dbReference type="Gene3D" id="2.20.28.290">
    <property type="match status" value="1"/>
</dbReference>
<comment type="subcellular location">
    <subcellularLocation>
        <location evidence="9">Cytoplasm</location>
    </subcellularLocation>
</comment>
<dbReference type="SUPFAM" id="SSF47323">
    <property type="entry name" value="Anticodon-binding domain of a subclass of class I aminoacyl-tRNA synthetases"/>
    <property type="match status" value="1"/>
</dbReference>
<comment type="caution">
    <text evidence="15">The sequence shown here is derived from an EMBL/GenBank/DDBJ whole genome shotgun (WGS) entry which is preliminary data.</text>
</comment>
<dbReference type="InterPro" id="IPR013155">
    <property type="entry name" value="M/V/L/I-tRNA-synth_anticd-bd"/>
</dbReference>
<dbReference type="CDD" id="cd07958">
    <property type="entry name" value="Anticodon_Ia_Leu_BEm"/>
    <property type="match status" value="1"/>
</dbReference>
<dbReference type="InterPro" id="IPR025709">
    <property type="entry name" value="Leu_tRNA-synth_edit"/>
</dbReference>
<dbReference type="HAMAP" id="MF_00049_B">
    <property type="entry name" value="Leu_tRNA_synth_B"/>
    <property type="match status" value="1"/>
</dbReference>
<dbReference type="InterPro" id="IPR009080">
    <property type="entry name" value="tRNAsynth_Ia_anticodon-bd"/>
</dbReference>
<dbReference type="SUPFAM" id="SSF52374">
    <property type="entry name" value="Nucleotidylyl transferase"/>
    <property type="match status" value="1"/>
</dbReference>
<evidence type="ECO:0000313" key="15">
    <source>
        <dbReference type="EMBL" id="KYO51248.1"/>
    </source>
</evidence>
<dbReference type="InterPro" id="IPR001412">
    <property type="entry name" value="aa-tRNA-synth_I_CS"/>
</dbReference>
<dbReference type="InterPro" id="IPR009008">
    <property type="entry name" value="Val/Leu/Ile-tRNA-synth_edit"/>
</dbReference>
<evidence type="ECO:0000259" key="11">
    <source>
        <dbReference type="Pfam" id="PF00133"/>
    </source>
</evidence>
<dbReference type="EC" id="6.1.1.4" evidence="9"/>
<dbReference type="GO" id="GO:0006429">
    <property type="term" value="P:leucyl-tRNA aminoacylation"/>
    <property type="evidence" value="ECO:0007669"/>
    <property type="project" value="UniProtKB-UniRule"/>
</dbReference>
<dbReference type="PANTHER" id="PTHR43740:SF2">
    <property type="entry name" value="LEUCINE--TRNA LIGASE, MITOCHONDRIAL"/>
    <property type="match status" value="1"/>
</dbReference>
<dbReference type="PRINTS" id="PR00985">
    <property type="entry name" value="TRNASYNTHLEU"/>
</dbReference>
<evidence type="ECO:0000313" key="16">
    <source>
        <dbReference type="Proteomes" id="UP000075787"/>
    </source>
</evidence>
<feature type="domain" description="Methionyl/Leucyl tRNA synthetase" evidence="13">
    <location>
        <begin position="36"/>
        <end position="170"/>
    </location>
</feature>
<evidence type="ECO:0000259" key="13">
    <source>
        <dbReference type="Pfam" id="PF09334"/>
    </source>
</evidence>
<evidence type="ECO:0000256" key="10">
    <source>
        <dbReference type="RuleBase" id="RU363035"/>
    </source>
</evidence>
<gene>
    <name evidence="9" type="primary">leuS</name>
    <name evidence="15" type="ORF">AUP44_09670</name>
</gene>
<dbReference type="OrthoDB" id="9810365at2"/>
<evidence type="ECO:0000259" key="14">
    <source>
        <dbReference type="Pfam" id="PF13603"/>
    </source>
</evidence>
<feature type="domain" description="Leucyl-tRNA synthetase editing" evidence="14">
    <location>
        <begin position="221"/>
        <end position="409"/>
    </location>
</feature>
<dbReference type="GO" id="GO:0005829">
    <property type="term" value="C:cytosol"/>
    <property type="evidence" value="ECO:0007669"/>
    <property type="project" value="TreeGrafter"/>
</dbReference>
<accession>A0A162KGZ0</accession>
<dbReference type="Gene3D" id="3.40.50.620">
    <property type="entry name" value="HUPs"/>
    <property type="match status" value="2"/>
</dbReference>
<organism evidence="15 16">
    <name type="scientific">Tistrella mobilis</name>
    <dbReference type="NCBI Taxonomy" id="171437"/>
    <lineage>
        <taxon>Bacteria</taxon>
        <taxon>Pseudomonadati</taxon>
        <taxon>Pseudomonadota</taxon>
        <taxon>Alphaproteobacteria</taxon>
        <taxon>Geminicoccales</taxon>
        <taxon>Geminicoccaceae</taxon>
        <taxon>Tistrella</taxon>
    </lineage>
</organism>
<dbReference type="FunFam" id="1.10.730.10:FF:000002">
    <property type="entry name" value="Leucine--tRNA ligase"/>
    <property type="match status" value="1"/>
</dbReference>
<dbReference type="SUPFAM" id="SSF50677">
    <property type="entry name" value="ValRS/IleRS/LeuRS editing domain"/>
    <property type="match status" value="1"/>
</dbReference>
<evidence type="ECO:0000256" key="8">
    <source>
        <dbReference type="ARBA" id="ARBA00047469"/>
    </source>
</evidence>
<dbReference type="Pfam" id="PF09334">
    <property type="entry name" value="tRNA-synt_1g"/>
    <property type="match status" value="1"/>
</dbReference>
<dbReference type="Gene3D" id="1.10.730.10">
    <property type="entry name" value="Isoleucyl-tRNA Synthetase, Domain 1"/>
    <property type="match status" value="1"/>
</dbReference>
<dbReference type="AlphaFoldDB" id="A0A162KGZ0"/>
<evidence type="ECO:0000256" key="6">
    <source>
        <dbReference type="ARBA" id="ARBA00022917"/>
    </source>
</evidence>